<dbReference type="RefSeq" id="XP_008872740.1">
    <property type="nucleotide sequence ID" value="XM_008874518.1"/>
</dbReference>
<name>A0A024TWZ9_9STRA</name>
<proteinExistence type="predicted"/>
<protein>
    <submittedName>
        <fullName evidence="1">Uncharacterized protein</fullName>
    </submittedName>
</protein>
<dbReference type="AlphaFoldDB" id="A0A024TWZ9"/>
<reference evidence="1" key="1">
    <citation type="submission" date="2013-12" db="EMBL/GenBank/DDBJ databases">
        <title>The Genome Sequence of Aphanomyces invadans NJM9701.</title>
        <authorList>
            <consortium name="The Broad Institute Genomics Platform"/>
            <person name="Russ C."/>
            <person name="Tyler B."/>
            <person name="van West P."/>
            <person name="Dieguez-Uribeondo J."/>
            <person name="Young S.K."/>
            <person name="Zeng Q."/>
            <person name="Gargeya S."/>
            <person name="Fitzgerald M."/>
            <person name="Abouelleil A."/>
            <person name="Alvarado L."/>
            <person name="Chapman S.B."/>
            <person name="Gainer-Dewar J."/>
            <person name="Goldberg J."/>
            <person name="Griggs A."/>
            <person name="Gujja S."/>
            <person name="Hansen M."/>
            <person name="Howarth C."/>
            <person name="Imamovic A."/>
            <person name="Ireland A."/>
            <person name="Larimer J."/>
            <person name="McCowan C."/>
            <person name="Murphy C."/>
            <person name="Pearson M."/>
            <person name="Poon T.W."/>
            <person name="Priest M."/>
            <person name="Roberts A."/>
            <person name="Saif S."/>
            <person name="Shea T."/>
            <person name="Sykes S."/>
            <person name="Wortman J."/>
            <person name="Nusbaum C."/>
            <person name="Birren B."/>
        </authorList>
    </citation>
    <scope>NUCLEOTIDE SEQUENCE [LARGE SCALE GENOMIC DNA]</scope>
    <source>
        <strain evidence="1">NJM9701</strain>
    </source>
</reference>
<sequence>MATIDRDTDLGLQRVVRAAFASSKVLTHSHRVDTVLDHDRNLEQERNLYDLVPACGCKMSQTQPVP</sequence>
<dbReference type="EMBL" id="KI913969">
    <property type="protein sequence ID" value="ETV98543.1"/>
    <property type="molecule type" value="Genomic_DNA"/>
</dbReference>
<dbReference type="GeneID" id="20085717"/>
<gene>
    <name evidence="1" type="ORF">H310_08667</name>
</gene>
<dbReference type="OrthoDB" id="6500128at2759"/>
<dbReference type="VEuPathDB" id="FungiDB:H310_08667"/>
<accession>A0A024TWZ9</accession>
<evidence type="ECO:0000313" key="1">
    <source>
        <dbReference type="EMBL" id="ETV98543.1"/>
    </source>
</evidence>
<organism evidence="1">
    <name type="scientific">Aphanomyces invadans</name>
    <dbReference type="NCBI Taxonomy" id="157072"/>
    <lineage>
        <taxon>Eukaryota</taxon>
        <taxon>Sar</taxon>
        <taxon>Stramenopiles</taxon>
        <taxon>Oomycota</taxon>
        <taxon>Saprolegniomycetes</taxon>
        <taxon>Saprolegniales</taxon>
        <taxon>Verrucalvaceae</taxon>
        <taxon>Aphanomyces</taxon>
    </lineage>
</organism>